<dbReference type="SUPFAM" id="SSF81321">
    <property type="entry name" value="Family A G protein-coupled receptor-like"/>
    <property type="match status" value="1"/>
</dbReference>
<dbReference type="OrthoDB" id="10456139at2759"/>
<name>A0A2G5T8W6_9PELO</name>
<dbReference type="Gene3D" id="1.20.1070.10">
    <property type="entry name" value="Rhodopsin 7-helix transmembrane proteins"/>
    <property type="match status" value="1"/>
</dbReference>
<protein>
    <recommendedName>
        <fullName evidence="4">G-protein coupled receptors family 1 profile domain-containing protein</fullName>
    </recommendedName>
</protein>
<keyword evidence="1" id="KW-0812">Transmembrane</keyword>
<accession>A0A2G5T8W6</accession>
<organism evidence="2 3">
    <name type="scientific">Caenorhabditis nigoni</name>
    <dbReference type="NCBI Taxonomy" id="1611254"/>
    <lineage>
        <taxon>Eukaryota</taxon>
        <taxon>Metazoa</taxon>
        <taxon>Ecdysozoa</taxon>
        <taxon>Nematoda</taxon>
        <taxon>Chromadorea</taxon>
        <taxon>Rhabditida</taxon>
        <taxon>Rhabditina</taxon>
        <taxon>Rhabditomorpha</taxon>
        <taxon>Rhabditoidea</taxon>
        <taxon>Rhabditidae</taxon>
        <taxon>Peloderinae</taxon>
        <taxon>Caenorhabditis</taxon>
    </lineage>
</organism>
<dbReference type="PANTHER" id="PTHR22751:SF54">
    <property type="entry name" value="G-PROTEIN COUPLED RECEPTORS FAMILY 1 PROFILE DOMAIN-CONTAINING PROTEIN"/>
    <property type="match status" value="1"/>
</dbReference>
<sequence length="287" mass="32396">MPLEVFDGVNDTTTCFFANLLDQIADSTVNLRFYISIASVVLNVFHLIVLNQKIMRTNTVNIIMTGVAIADLANMAYIIFTKVLTIIAQPGCFNNYGFYKIFMEQWFQCADEMFRPSSAWLSVIISLIGLTVILPILTVLLVMEIRKAERNRNNVMASQRTSTKNNQTTNMIFFITLASMISEGLYGLLQFLLIVYQDDDYNNDSNRRMIFFITSLMSVNDILIVLNTMSHCFFSLMLSSQYKNTAKNLFICRVLGVPKLTSNKSVSNINVASSTSASTNHELVKVD</sequence>
<keyword evidence="1" id="KW-1133">Transmembrane helix</keyword>
<dbReference type="PANTHER" id="PTHR22751">
    <property type="entry name" value="G-PROTEIN COUPLED RECEPTOR-RELATED"/>
    <property type="match status" value="1"/>
</dbReference>
<dbReference type="EMBL" id="PDUG01000005">
    <property type="protein sequence ID" value="PIC23712.1"/>
    <property type="molecule type" value="Genomic_DNA"/>
</dbReference>
<dbReference type="AlphaFoldDB" id="A0A2G5T8W6"/>
<evidence type="ECO:0008006" key="4">
    <source>
        <dbReference type="Google" id="ProtNLM"/>
    </source>
</evidence>
<feature type="transmembrane region" description="Helical" evidence="1">
    <location>
        <begin position="209"/>
        <end position="234"/>
    </location>
</feature>
<dbReference type="InterPro" id="IPR019427">
    <property type="entry name" value="7TM_GPCR_serpentine_rcpt_Srw"/>
</dbReference>
<dbReference type="GO" id="GO:0008528">
    <property type="term" value="F:G protein-coupled peptide receptor activity"/>
    <property type="evidence" value="ECO:0007669"/>
    <property type="project" value="InterPro"/>
</dbReference>
<keyword evidence="3" id="KW-1185">Reference proteome</keyword>
<evidence type="ECO:0000313" key="3">
    <source>
        <dbReference type="Proteomes" id="UP000230233"/>
    </source>
</evidence>
<dbReference type="Proteomes" id="UP000230233">
    <property type="component" value="Chromosome V"/>
</dbReference>
<feature type="transmembrane region" description="Helical" evidence="1">
    <location>
        <begin position="62"/>
        <end position="80"/>
    </location>
</feature>
<gene>
    <name evidence="2" type="primary">Cnig_chr_V.g17318</name>
    <name evidence="2" type="ORF">B9Z55_017318</name>
</gene>
<proteinExistence type="predicted"/>
<feature type="transmembrane region" description="Helical" evidence="1">
    <location>
        <begin position="31"/>
        <end position="50"/>
    </location>
</feature>
<feature type="transmembrane region" description="Helical" evidence="1">
    <location>
        <begin position="172"/>
        <end position="197"/>
    </location>
</feature>
<evidence type="ECO:0000313" key="2">
    <source>
        <dbReference type="EMBL" id="PIC23712.1"/>
    </source>
</evidence>
<dbReference type="STRING" id="1611254.A0A2G5T8W6"/>
<feature type="transmembrane region" description="Helical" evidence="1">
    <location>
        <begin position="120"/>
        <end position="143"/>
    </location>
</feature>
<keyword evidence="1" id="KW-0472">Membrane</keyword>
<comment type="caution">
    <text evidence="2">The sequence shown here is derived from an EMBL/GenBank/DDBJ whole genome shotgun (WGS) entry which is preliminary data.</text>
</comment>
<dbReference type="Pfam" id="PF10324">
    <property type="entry name" value="7TM_GPCR_Srw"/>
    <property type="match status" value="1"/>
</dbReference>
<evidence type="ECO:0000256" key="1">
    <source>
        <dbReference type="SAM" id="Phobius"/>
    </source>
</evidence>
<reference evidence="3" key="1">
    <citation type="submission" date="2017-10" db="EMBL/GenBank/DDBJ databases">
        <title>Rapid genome shrinkage in a self-fertile nematode reveals novel sperm competition proteins.</title>
        <authorList>
            <person name="Yin D."/>
            <person name="Schwarz E.M."/>
            <person name="Thomas C.G."/>
            <person name="Felde R.L."/>
            <person name="Korf I.F."/>
            <person name="Cutter A.D."/>
            <person name="Schartner C.M."/>
            <person name="Ralston E.J."/>
            <person name="Meyer B.J."/>
            <person name="Haag E.S."/>
        </authorList>
    </citation>
    <scope>NUCLEOTIDE SEQUENCE [LARGE SCALE GENOMIC DNA]</scope>
    <source>
        <strain evidence="3">JU1422</strain>
    </source>
</reference>